<keyword evidence="6" id="KW-1185">Reference proteome</keyword>
<dbReference type="PANTHER" id="PTHR11847">
    <property type="entry name" value="RIBOSOMAL PROTEIN L15"/>
    <property type="match status" value="1"/>
</dbReference>
<dbReference type="InterPro" id="IPR024794">
    <property type="entry name" value="Rbsml_eL15_core_dom_sf"/>
</dbReference>
<dbReference type="GO" id="GO:0002181">
    <property type="term" value="P:cytoplasmic translation"/>
    <property type="evidence" value="ECO:0007669"/>
    <property type="project" value="TreeGrafter"/>
</dbReference>
<dbReference type="SMART" id="SM01384">
    <property type="entry name" value="Ribosomal_L15e"/>
    <property type="match status" value="1"/>
</dbReference>
<dbReference type="GO" id="GO:0003723">
    <property type="term" value="F:RNA binding"/>
    <property type="evidence" value="ECO:0007669"/>
    <property type="project" value="TreeGrafter"/>
</dbReference>
<evidence type="ECO:0000256" key="2">
    <source>
        <dbReference type="ARBA" id="ARBA00022980"/>
    </source>
</evidence>
<evidence type="ECO:0000313" key="6">
    <source>
        <dbReference type="Proteomes" id="UP000005408"/>
    </source>
</evidence>
<organism evidence="5 6">
    <name type="scientific">Magallana gigas</name>
    <name type="common">Pacific oyster</name>
    <name type="synonym">Crassostrea gigas</name>
    <dbReference type="NCBI Taxonomy" id="29159"/>
    <lineage>
        <taxon>Eukaryota</taxon>
        <taxon>Metazoa</taxon>
        <taxon>Spiralia</taxon>
        <taxon>Lophotrochozoa</taxon>
        <taxon>Mollusca</taxon>
        <taxon>Bivalvia</taxon>
        <taxon>Autobranchia</taxon>
        <taxon>Pteriomorphia</taxon>
        <taxon>Ostreida</taxon>
        <taxon>Ostreoidea</taxon>
        <taxon>Ostreidae</taxon>
        <taxon>Magallana</taxon>
    </lineage>
</organism>
<dbReference type="InterPro" id="IPR012678">
    <property type="entry name" value="Ribosomal_uL23/eL15/eS24_sf"/>
</dbReference>
<keyword evidence="3 4" id="KW-0687">Ribonucleoprotein</keyword>
<evidence type="ECO:0000256" key="4">
    <source>
        <dbReference type="RuleBase" id="RU000663"/>
    </source>
</evidence>
<evidence type="ECO:0000256" key="3">
    <source>
        <dbReference type="ARBA" id="ARBA00023274"/>
    </source>
</evidence>
<dbReference type="SUPFAM" id="SSF54189">
    <property type="entry name" value="Ribosomal proteins S24e, L23 and L15e"/>
    <property type="match status" value="1"/>
</dbReference>
<name>A0A8W8MJH6_MAGGI</name>
<evidence type="ECO:0000256" key="1">
    <source>
        <dbReference type="ARBA" id="ARBA00006857"/>
    </source>
</evidence>
<accession>A0A8W8MJH6</accession>
<dbReference type="PANTHER" id="PTHR11847:SF4">
    <property type="entry name" value="LARGE RIBOSOMAL SUBUNIT PROTEIN EL15"/>
    <property type="match status" value="1"/>
</dbReference>
<dbReference type="Pfam" id="PF00827">
    <property type="entry name" value="Ribosomal_L15e"/>
    <property type="match status" value="1"/>
</dbReference>
<evidence type="ECO:0000313" key="5">
    <source>
        <dbReference type="EnsemblMetazoa" id="G33255.14:cds"/>
    </source>
</evidence>
<keyword evidence="2 4" id="KW-0689">Ribosomal protein</keyword>
<dbReference type="GO" id="GO:0003735">
    <property type="term" value="F:structural constituent of ribosome"/>
    <property type="evidence" value="ECO:0007669"/>
    <property type="project" value="InterPro"/>
</dbReference>
<dbReference type="Proteomes" id="UP000005408">
    <property type="component" value="Unassembled WGS sequence"/>
</dbReference>
<dbReference type="Gene3D" id="3.40.1120.10">
    <property type="entry name" value="Ribosomal protein l15e"/>
    <property type="match status" value="1"/>
</dbReference>
<dbReference type="GO" id="GO:0022625">
    <property type="term" value="C:cytosolic large ribosomal subunit"/>
    <property type="evidence" value="ECO:0007669"/>
    <property type="project" value="TreeGrafter"/>
</dbReference>
<protein>
    <recommendedName>
        <fullName evidence="4">Ribosomal protein L15</fullName>
    </recommendedName>
</protein>
<comment type="similarity">
    <text evidence="1 4">Belongs to the eukaryotic ribosomal protein eL15 family.</text>
</comment>
<dbReference type="PROSITE" id="PS01194">
    <property type="entry name" value="RIBOSOMAL_L15E"/>
    <property type="match status" value="1"/>
</dbReference>
<sequence length="245" mass="28930">MRIQFCSHEDPSLGFIFQFGLDNRIKYNFLLLTFRSRIAETMGAYKYMQEIYRKKQSDILRFLLRVRSWQYRQLSSCHRAPRPTRPDKARKLGYKAKQGFVIYRVRVRRGGRKVPVPKGITYGKPTTSGVNQKKFQRSHRSIAEERVGKKCGGLRVLNSYWVAQDSSYKFYEIIMVDIFHKAVRRDPKLQWICNPVHKHRELRGLTSAGKMSRGLGKGHRYTKTIGGSRRAAWKRNNLTKMRRKR</sequence>
<reference evidence="5" key="1">
    <citation type="submission" date="2022-08" db="UniProtKB">
        <authorList>
            <consortium name="EnsemblMetazoa"/>
        </authorList>
    </citation>
    <scope>IDENTIFICATION</scope>
    <source>
        <strain evidence="5">05x7-T-G4-1.051#20</strain>
    </source>
</reference>
<dbReference type="NCBIfam" id="NF003269">
    <property type="entry name" value="PRK04243.1"/>
    <property type="match status" value="1"/>
</dbReference>
<proteinExistence type="inferred from homology"/>
<dbReference type="InterPro" id="IPR000439">
    <property type="entry name" value="Ribosomal_eL15"/>
</dbReference>
<dbReference type="InterPro" id="IPR020925">
    <property type="entry name" value="Ribosomal_eL15_CS"/>
</dbReference>
<dbReference type="EnsemblMetazoa" id="G33255.14">
    <property type="protein sequence ID" value="G33255.14:cds"/>
    <property type="gene ID" value="G33255"/>
</dbReference>
<dbReference type="FunFam" id="3.40.1120.10:FF:000001">
    <property type="entry name" value="Ribosomal protein L15"/>
    <property type="match status" value="1"/>
</dbReference>
<dbReference type="AlphaFoldDB" id="A0A8W8MJH6"/>